<protein>
    <submittedName>
        <fullName evidence="1">Uncharacterized protein</fullName>
    </submittedName>
</protein>
<evidence type="ECO:0000313" key="1">
    <source>
        <dbReference type="EMBL" id="ABK96600.1"/>
    </source>
</evidence>
<name>A9PJP7_9ROSI</name>
<organism evidence="1">
    <name type="scientific">Populus trichocarpa x Populus deltoides</name>
    <dbReference type="NCBI Taxonomy" id="3695"/>
    <lineage>
        <taxon>Eukaryota</taxon>
        <taxon>Viridiplantae</taxon>
        <taxon>Streptophyta</taxon>
        <taxon>Embryophyta</taxon>
        <taxon>Tracheophyta</taxon>
        <taxon>Spermatophyta</taxon>
        <taxon>Magnoliopsida</taxon>
        <taxon>eudicotyledons</taxon>
        <taxon>Gunneridae</taxon>
        <taxon>Pentapetalae</taxon>
        <taxon>rosids</taxon>
        <taxon>fabids</taxon>
        <taxon>Malpighiales</taxon>
        <taxon>Salicaceae</taxon>
        <taxon>Saliceae</taxon>
        <taxon>Populus</taxon>
    </lineage>
</organism>
<accession>A9PJP7</accession>
<reference evidence="1" key="1">
    <citation type="journal article" date="2008" name="BMC Genomics">
        <title>Analysis of 4,664 high-quality sequence-finished poplar full-length cDNA clones and their utility for the discovery of genes responding to insect feeding.</title>
        <authorList>
            <person name="Ralph S.G."/>
            <person name="Chun H.J."/>
            <person name="Cooper D."/>
            <person name="Kirkpatrick R."/>
            <person name="Kolosova N."/>
            <person name="Gunter L."/>
            <person name="Tuskan G.A."/>
            <person name="Douglas C.J."/>
            <person name="Holt R.A."/>
            <person name="Jones S.J."/>
            <person name="Marra M.A."/>
            <person name="Bohlmann J."/>
        </authorList>
    </citation>
    <scope>NUCLEOTIDE SEQUENCE</scope>
    <source>
        <tissue evidence="1">Sapling trees one metre in height and grown under greenhouse conditions were exposed to continuous feeding by Malacosoma disstria Hubner</tissue>
    </source>
</reference>
<sequence>MSICFCFQVRSALESLLARQGALTAEFTLRHCVSDLDGFCFLWPLLLIKQQDYFLKQKLSCSFSMRKRITLSKP</sequence>
<dbReference type="AlphaFoldDB" id="A9PJP7"/>
<dbReference type="EMBL" id="EF148638">
    <property type="protein sequence ID" value="ABK96600.1"/>
    <property type="molecule type" value="mRNA"/>
</dbReference>
<proteinExistence type="evidence at transcript level"/>